<reference evidence="1" key="1">
    <citation type="journal article" date="2011" name="Environ. Microbiol.">
        <title>Time-series analyses of Monterey Bay coastal microbial picoplankton using a 'genome proxy' microarray.</title>
        <authorList>
            <person name="Rich V.I."/>
            <person name="Pham V.D."/>
            <person name="Eppley J."/>
            <person name="Shi Y."/>
            <person name="DeLong E.F."/>
        </authorList>
    </citation>
    <scope>NUCLEOTIDE SEQUENCE</scope>
</reference>
<dbReference type="GO" id="GO:0019385">
    <property type="term" value="P:methanogenesis, from acetate"/>
    <property type="evidence" value="ECO:0007669"/>
    <property type="project" value="InterPro"/>
</dbReference>
<dbReference type="InterPro" id="IPR003704">
    <property type="entry name" value="CdhB"/>
</dbReference>
<dbReference type="Pfam" id="PF02552">
    <property type="entry name" value="CO_dh"/>
    <property type="match status" value="1"/>
</dbReference>
<protein>
    <recommendedName>
        <fullName evidence="2">2-oxoglutarate:ferredoxin oxidoreductase</fullName>
    </recommendedName>
</protein>
<evidence type="ECO:0008006" key="2">
    <source>
        <dbReference type="Google" id="ProtNLM"/>
    </source>
</evidence>
<dbReference type="SUPFAM" id="SSF52467">
    <property type="entry name" value="DHS-like NAD/FAD-binding domain"/>
    <property type="match status" value="1"/>
</dbReference>
<dbReference type="AlphaFoldDB" id="E0XU24"/>
<evidence type="ECO:0000313" key="1">
    <source>
        <dbReference type="EMBL" id="ADI17915.1"/>
    </source>
</evidence>
<sequence length="239" mass="26513">MPTLELGPIGLLPPSAAAQGIFHPKKDSGMDLVEGEHVPTDEAIKKAAHEILTRRNPTLFPGPMIVWGWNKETDHKAELAMDLVREVPGMNVITMPDYRPIYPKIDPETVINPCHPNLTINHNKIETCILIGIHCHFANITLKMIRANTNCYTMAFCAYDGHEDALISLNDLSGEKLIKVTEAVRKAKKDGVEPWGLTKEGKEELEEIAANKEAAKNPTKEDTTLFMGELEQGLDENAE</sequence>
<accession>E0XU24</accession>
<organism evidence="1">
    <name type="scientific">uncultured Desulfobacterales bacterium HF0200_07G10</name>
    <dbReference type="NCBI Taxonomy" id="710741"/>
    <lineage>
        <taxon>Bacteria</taxon>
        <taxon>Pseudomonadati</taxon>
        <taxon>Thermodesulfobacteriota</taxon>
        <taxon>Desulfobacteria</taxon>
        <taxon>Desulfobacterales</taxon>
        <taxon>environmental samples</taxon>
    </lineage>
</organism>
<dbReference type="EMBL" id="GU474877">
    <property type="protein sequence ID" value="ADI17915.1"/>
    <property type="molecule type" value="Genomic_DNA"/>
</dbReference>
<proteinExistence type="predicted"/>
<name>E0XU24_9BACT</name>
<dbReference type="InterPro" id="IPR029035">
    <property type="entry name" value="DHS-like_NAD/FAD-binding_dom"/>
</dbReference>